<dbReference type="Proteomes" id="UP000001064">
    <property type="component" value="Unassembled WGS sequence"/>
</dbReference>
<dbReference type="GeneID" id="10506773"/>
<organism evidence="1 2">
    <name type="scientific">Dictyostelium purpureum</name>
    <name type="common">Slime mold</name>
    <dbReference type="NCBI Taxonomy" id="5786"/>
    <lineage>
        <taxon>Eukaryota</taxon>
        <taxon>Amoebozoa</taxon>
        <taxon>Evosea</taxon>
        <taxon>Eumycetozoa</taxon>
        <taxon>Dictyostelia</taxon>
        <taxon>Dictyosteliales</taxon>
        <taxon>Dictyosteliaceae</taxon>
        <taxon>Dictyostelium</taxon>
    </lineage>
</organism>
<dbReference type="InParanoid" id="F1A472"/>
<evidence type="ECO:0000313" key="1">
    <source>
        <dbReference type="EMBL" id="EGC29010.1"/>
    </source>
</evidence>
<gene>
    <name evidence="1" type="ORF">DICPUDRAFT_84938</name>
</gene>
<keyword evidence="2" id="KW-1185">Reference proteome</keyword>
<dbReference type="EMBL" id="GL871501">
    <property type="protein sequence ID" value="EGC29010.1"/>
    <property type="molecule type" value="Genomic_DNA"/>
</dbReference>
<dbReference type="KEGG" id="dpp:DICPUDRAFT_84938"/>
<proteinExistence type="predicted"/>
<name>F1A472_DICPU</name>
<accession>F1A472</accession>
<reference evidence="2" key="1">
    <citation type="journal article" date="2011" name="Genome Biol.">
        <title>Comparative genomics of the social amoebae Dictyostelium discoideum and Dictyostelium purpureum.</title>
        <authorList>
            <consortium name="US DOE Joint Genome Institute (JGI-PGF)"/>
            <person name="Sucgang R."/>
            <person name="Kuo A."/>
            <person name="Tian X."/>
            <person name="Salerno W."/>
            <person name="Parikh A."/>
            <person name="Feasley C.L."/>
            <person name="Dalin E."/>
            <person name="Tu H."/>
            <person name="Huang E."/>
            <person name="Barry K."/>
            <person name="Lindquist E."/>
            <person name="Shapiro H."/>
            <person name="Bruce D."/>
            <person name="Schmutz J."/>
            <person name="Salamov A."/>
            <person name="Fey P."/>
            <person name="Gaudet P."/>
            <person name="Anjard C."/>
            <person name="Babu M.M."/>
            <person name="Basu S."/>
            <person name="Bushmanova Y."/>
            <person name="van der Wel H."/>
            <person name="Katoh-Kurasawa M."/>
            <person name="Dinh C."/>
            <person name="Coutinho P.M."/>
            <person name="Saito T."/>
            <person name="Elias M."/>
            <person name="Schaap P."/>
            <person name="Kay R.R."/>
            <person name="Henrissat B."/>
            <person name="Eichinger L."/>
            <person name="Rivero F."/>
            <person name="Putnam N.H."/>
            <person name="West C.M."/>
            <person name="Loomis W.F."/>
            <person name="Chisholm R.L."/>
            <person name="Shaulsky G."/>
            <person name="Strassmann J.E."/>
            <person name="Queller D.C."/>
            <person name="Kuspa A."/>
            <person name="Grigoriev I.V."/>
        </authorList>
    </citation>
    <scope>NUCLEOTIDE SEQUENCE [LARGE SCALE GENOMIC DNA]</scope>
    <source>
        <strain evidence="2">QSDP1</strain>
    </source>
</reference>
<sequence>MVGDKGSTKIYIWFIRLLYILNAGININDQISLLVTISNGNIPVDFSANDTETLRQLISQVNFTDFSNIDQVLAQLPPQIMSLIPMETIQSKIQEMKALMRIISGMPQTNQENHMPQKSIFTYARSHTNTKIKQPSQNPHSHKNY</sequence>
<dbReference type="AlphaFoldDB" id="F1A472"/>
<dbReference type="RefSeq" id="XP_003294467.1">
    <property type="nucleotide sequence ID" value="XM_003294419.1"/>
</dbReference>
<protein>
    <submittedName>
        <fullName evidence="1">Uncharacterized protein</fullName>
    </submittedName>
</protein>
<evidence type="ECO:0000313" key="2">
    <source>
        <dbReference type="Proteomes" id="UP000001064"/>
    </source>
</evidence>
<dbReference type="VEuPathDB" id="AmoebaDB:DICPUDRAFT_84938"/>